<proteinExistence type="predicted"/>
<dbReference type="InterPro" id="IPR050863">
    <property type="entry name" value="CenT-Element_Derived"/>
</dbReference>
<evidence type="ECO:0000313" key="6">
    <source>
        <dbReference type="Proteomes" id="UP000325440"/>
    </source>
</evidence>
<evidence type="ECO:0000313" key="5">
    <source>
        <dbReference type="EMBL" id="VVC45663.1"/>
    </source>
</evidence>
<gene>
    <name evidence="5" type="ORF">CINCED_3A018572</name>
</gene>
<dbReference type="InterPro" id="IPR009057">
    <property type="entry name" value="Homeodomain-like_sf"/>
</dbReference>
<dbReference type="GO" id="GO:0005634">
    <property type="term" value="C:nucleus"/>
    <property type="evidence" value="ECO:0007669"/>
    <property type="project" value="UniProtKB-SubCell"/>
</dbReference>
<name>A0A5E4NTC0_9HEMI</name>
<dbReference type="Gene3D" id="1.10.10.60">
    <property type="entry name" value="Homeodomain-like"/>
    <property type="match status" value="1"/>
</dbReference>
<dbReference type="PANTHER" id="PTHR19303:SF73">
    <property type="entry name" value="PROTEIN PDC2"/>
    <property type="match status" value="1"/>
</dbReference>
<feature type="region of interest" description="Disordered" evidence="3">
    <location>
        <begin position="25"/>
        <end position="45"/>
    </location>
</feature>
<organism evidence="5 6">
    <name type="scientific">Cinara cedri</name>
    <dbReference type="NCBI Taxonomy" id="506608"/>
    <lineage>
        <taxon>Eukaryota</taxon>
        <taxon>Metazoa</taxon>
        <taxon>Ecdysozoa</taxon>
        <taxon>Arthropoda</taxon>
        <taxon>Hexapoda</taxon>
        <taxon>Insecta</taxon>
        <taxon>Pterygota</taxon>
        <taxon>Neoptera</taxon>
        <taxon>Paraneoptera</taxon>
        <taxon>Hemiptera</taxon>
        <taxon>Sternorrhyncha</taxon>
        <taxon>Aphidomorpha</taxon>
        <taxon>Aphidoidea</taxon>
        <taxon>Aphididae</taxon>
        <taxon>Lachninae</taxon>
        <taxon>Cinara</taxon>
    </lineage>
</organism>
<dbReference type="EMBL" id="CABPRJ010002409">
    <property type="protein sequence ID" value="VVC45663.1"/>
    <property type="molecule type" value="Genomic_DNA"/>
</dbReference>
<dbReference type="PROSITE" id="PS51253">
    <property type="entry name" value="HTH_CENPB"/>
    <property type="match status" value="1"/>
</dbReference>
<sequence>MSRKDLTLVEKISILYKIKAQPHSLRDNSAPVNKKRKREGKDPEVDKAMNEWFSAVTERGVRISGPMLQQKAEYFAEKIGHGNFKATEGWMSRWKDRNNIKFKRFHGDKSSADSNGADEWSLTKLPESSKINILQAIQFVADSWRKVSSVTIQHCFAHCGFRTLIDLPIPSFVSIENNVAQCVGNGELFLKIDDGVQCFNENENYDNILDEIAERSLQNEESDENDDVQPVKITREAEKCIDQLRLYFMQNGNENVPTTSLDVYADFINKQSLDKLQQRRMDDFLQPNMN</sequence>
<dbReference type="PANTHER" id="PTHR19303">
    <property type="entry name" value="TRANSPOSON"/>
    <property type="match status" value="1"/>
</dbReference>
<evidence type="ECO:0000256" key="3">
    <source>
        <dbReference type="SAM" id="MobiDB-lite"/>
    </source>
</evidence>
<dbReference type="SUPFAM" id="SSF46689">
    <property type="entry name" value="Homeodomain-like"/>
    <property type="match status" value="1"/>
</dbReference>
<dbReference type="Pfam" id="PF03221">
    <property type="entry name" value="HTH_Tnp_Tc5"/>
    <property type="match status" value="1"/>
</dbReference>
<dbReference type="InterPro" id="IPR006600">
    <property type="entry name" value="HTH_CenpB_DNA-bd_dom"/>
</dbReference>
<dbReference type="AlphaFoldDB" id="A0A5E4NTC0"/>
<dbReference type="SMART" id="SM00674">
    <property type="entry name" value="CENPB"/>
    <property type="match status" value="1"/>
</dbReference>
<protein>
    <submittedName>
        <fullName evidence="5">Homeobox domain-like,HTH CenpB-type DNA-binding domain</fullName>
    </submittedName>
</protein>
<evidence type="ECO:0000256" key="2">
    <source>
        <dbReference type="ARBA" id="ARBA00023125"/>
    </source>
</evidence>
<feature type="domain" description="HTH CENPB-type" evidence="4">
    <location>
        <begin position="33"/>
        <end position="104"/>
    </location>
</feature>
<keyword evidence="5" id="KW-0371">Homeobox</keyword>
<reference evidence="5 6" key="1">
    <citation type="submission" date="2019-08" db="EMBL/GenBank/DDBJ databases">
        <authorList>
            <person name="Alioto T."/>
            <person name="Alioto T."/>
            <person name="Gomez Garrido J."/>
        </authorList>
    </citation>
    <scope>NUCLEOTIDE SEQUENCE [LARGE SCALE GENOMIC DNA]</scope>
</reference>
<comment type="subcellular location">
    <subcellularLocation>
        <location evidence="1">Nucleus</location>
    </subcellularLocation>
</comment>
<keyword evidence="6" id="KW-1185">Reference proteome</keyword>
<dbReference type="GO" id="GO:0003677">
    <property type="term" value="F:DNA binding"/>
    <property type="evidence" value="ECO:0007669"/>
    <property type="project" value="UniProtKB-KW"/>
</dbReference>
<evidence type="ECO:0000259" key="4">
    <source>
        <dbReference type="PROSITE" id="PS51253"/>
    </source>
</evidence>
<keyword evidence="2 5" id="KW-0238">DNA-binding</keyword>
<dbReference type="Proteomes" id="UP000325440">
    <property type="component" value="Unassembled WGS sequence"/>
</dbReference>
<dbReference type="OrthoDB" id="6614815at2759"/>
<evidence type="ECO:0000256" key="1">
    <source>
        <dbReference type="ARBA" id="ARBA00004123"/>
    </source>
</evidence>
<accession>A0A5E4NTC0</accession>